<evidence type="ECO:0000313" key="1">
    <source>
        <dbReference type="EMBL" id="USQ81914.1"/>
    </source>
</evidence>
<reference evidence="1" key="1">
    <citation type="submission" date="2022-06" db="EMBL/GenBank/DDBJ databases">
        <title>Ornithinimicrobium HY1793.</title>
        <authorList>
            <person name="Huang Y."/>
        </authorList>
    </citation>
    <scope>NUCLEOTIDE SEQUENCE</scope>
    <source>
        <strain evidence="1">HY1793</strain>
    </source>
</reference>
<accession>A0ABY4YYT1</accession>
<gene>
    <name evidence="1" type="ORF">NF556_09825</name>
</gene>
<dbReference type="Proteomes" id="UP001056455">
    <property type="component" value="Chromosome"/>
</dbReference>
<dbReference type="EMBL" id="CP099489">
    <property type="protein sequence ID" value="USQ81914.1"/>
    <property type="molecule type" value="Genomic_DNA"/>
</dbReference>
<name>A0ABY4YYT1_9MICO</name>
<proteinExistence type="predicted"/>
<sequence length="125" mass="13882">MTNSSYADSWVPVHRDDGELIGFVAQDATGWRPLTVFGHPIAAARGQESALDRDSAEDRLHAVGMSYLAERWEVRDGADWISAQLVEASPAGVTVQLVDFFDHADRYGERQRLTAPVEEDQLRLA</sequence>
<dbReference type="RefSeq" id="WP_252595450.1">
    <property type="nucleotide sequence ID" value="NZ_CP099489.1"/>
</dbReference>
<evidence type="ECO:0000313" key="2">
    <source>
        <dbReference type="Proteomes" id="UP001056455"/>
    </source>
</evidence>
<keyword evidence="2" id="KW-1185">Reference proteome</keyword>
<organism evidence="1 2">
    <name type="scientific">Ornithinimicrobium faecis</name>
    <dbReference type="NCBI Taxonomy" id="2934158"/>
    <lineage>
        <taxon>Bacteria</taxon>
        <taxon>Bacillati</taxon>
        <taxon>Actinomycetota</taxon>
        <taxon>Actinomycetes</taxon>
        <taxon>Micrococcales</taxon>
        <taxon>Ornithinimicrobiaceae</taxon>
        <taxon>Ornithinimicrobium</taxon>
    </lineage>
</organism>
<protein>
    <submittedName>
        <fullName evidence="1">Uncharacterized protein</fullName>
    </submittedName>
</protein>